<sequence length="91" mass="10149">MGHGAKDCEEISVKDSEDGINEFPYSTTLREESTLVGKECLQFGENPPIVETAVYHQNLGDLVAPLFLKIMEDTMRGELSKEIIETDMKGE</sequence>
<keyword evidence="2" id="KW-1185">Reference proteome</keyword>
<proteinExistence type="predicted"/>
<accession>A0A7J9JVF2</accession>
<gene>
    <name evidence="1" type="ORF">Goarm_010227</name>
</gene>
<comment type="caution">
    <text evidence="1">The sequence shown here is derived from an EMBL/GenBank/DDBJ whole genome shotgun (WGS) entry which is preliminary data.</text>
</comment>
<reference evidence="1 2" key="1">
    <citation type="journal article" date="2019" name="Genome Biol. Evol.">
        <title>Insights into the evolution of the New World diploid cottons (Gossypium, subgenus Houzingenia) based on genome sequencing.</title>
        <authorList>
            <person name="Grover C.E."/>
            <person name="Arick M.A. 2nd"/>
            <person name="Thrash A."/>
            <person name="Conover J.L."/>
            <person name="Sanders W.S."/>
            <person name="Peterson D.G."/>
            <person name="Frelichowski J.E."/>
            <person name="Scheffler J.A."/>
            <person name="Scheffler B.E."/>
            <person name="Wendel J.F."/>
        </authorList>
    </citation>
    <scope>NUCLEOTIDE SEQUENCE [LARGE SCALE GENOMIC DNA]</scope>
    <source>
        <strain evidence="1">6</strain>
        <tissue evidence="1">Leaf</tissue>
    </source>
</reference>
<dbReference type="Proteomes" id="UP000593575">
    <property type="component" value="Unassembled WGS sequence"/>
</dbReference>
<dbReference type="AlphaFoldDB" id="A0A7J9JVF2"/>
<evidence type="ECO:0000313" key="2">
    <source>
        <dbReference type="Proteomes" id="UP000593575"/>
    </source>
</evidence>
<name>A0A7J9JVF2_9ROSI</name>
<organism evidence="1 2">
    <name type="scientific">Gossypium armourianum</name>
    <dbReference type="NCBI Taxonomy" id="34283"/>
    <lineage>
        <taxon>Eukaryota</taxon>
        <taxon>Viridiplantae</taxon>
        <taxon>Streptophyta</taxon>
        <taxon>Embryophyta</taxon>
        <taxon>Tracheophyta</taxon>
        <taxon>Spermatophyta</taxon>
        <taxon>Magnoliopsida</taxon>
        <taxon>eudicotyledons</taxon>
        <taxon>Gunneridae</taxon>
        <taxon>Pentapetalae</taxon>
        <taxon>rosids</taxon>
        <taxon>malvids</taxon>
        <taxon>Malvales</taxon>
        <taxon>Malvaceae</taxon>
        <taxon>Malvoideae</taxon>
        <taxon>Gossypium</taxon>
    </lineage>
</organism>
<dbReference type="EMBL" id="JABFAE010000009">
    <property type="protein sequence ID" value="MBA0838138.1"/>
    <property type="molecule type" value="Genomic_DNA"/>
</dbReference>
<protein>
    <submittedName>
        <fullName evidence="1">Uncharacterized protein</fullName>
    </submittedName>
</protein>
<evidence type="ECO:0000313" key="1">
    <source>
        <dbReference type="EMBL" id="MBA0838138.1"/>
    </source>
</evidence>